<sequence length="289" mass="31902">MNKTISLALTMVLSMSIFSTSASTANAVNAPSAKVTAIKAASGELKQDQFIFGYVDTSGKQILGSDDQSIPNPKRFSNVYSAPGKLEHVTFVKHQKRNEKKDTGRQTEQNFKNDEGELFKLNPNQAKLKANSSVLFAETNAFVGHQFLSFNSVQKASLGRNTIQRIEKIKGLKIERQGIIAQVSAGEQFAAIQFKKVGNKLPQASLVLVTKNGIIFQDFVGNTYADSTWRVNDGGVFDVAQFNLMFITNSKAGYSLGYEWYGEEGLNLELLQQKGTKFRIIQSGGRYTF</sequence>
<comment type="caution">
    <text evidence="2">The sequence shown here is derived from an EMBL/GenBank/DDBJ whole genome shotgun (WGS) entry which is preliminary data.</text>
</comment>
<dbReference type="RefSeq" id="WP_036649056.1">
    <property type="nucleotide sequence ID" value="NZ_BAVZ01000007.1"/>
</dbReference>
<dbReference type="OrthoDB" id="2661942at2"/>
<evidence type="ECO:0000313" key="3">
    <source>
        <dbReference type="Proteomes" id="UP000019364"/>
    </source>
</evidence>
<evidence type="ECO:0000313" key="2">
    <source>
        <dbReference type="EMBL" id="GAF08544.1"/>
    </source>
</evidence>
<keyword evidence="1" id="KW-0732">Signal</keyword>
<proteinExistence type="predicted"/>
<feature type="signal peptide" evidence="1">
    <location>
        <begin position="1"/>
        <end position="22"/>
    </location>
</feature>
<feature type="chain" id="PRO_5038541918" evidence="1">
    <location>
        <begin position="23"/>
        <end position="289"/>
    </location>
</feature>
<dbReference type="EMBL" id="BAVZ01000007">
    <property type="protein sequence ID" value="GAF08544.1"/>
    <property type="molecule type" value="Genomic_DNA"/>
</dbReference>
<evidence type="ECO:0000256" key="1">
    <source>
        <dbReference type="SAM" id="SignalP"/>
    </source>
</evidence>
<reference evidence="2 3" key="1">
    <citation type="journal article" date="2014" name="Genome Announc.">
        <title>Draft Genome Sequence of Paenibacillus pini JCM 16418T, Isolated from the Rhizosphere of Pine Tree.</title>
        <authorList>
            <person name="Yuki M."/>
            <person name="Oshima K."/>
            <person name="Suda W."/>
            <person name="Oshida Y."/>
            <person name="Kitamura K."/>
            <person name="Iida Y."/>
            <person name="Hattori M."/>
            <person name="Ohkuma M."/>
        </authorList>
    </citation>
    <scope>NUCLEOTIDE SEQUENCE [LARGE SCALE GENOMIC DNA]</scope>
    <source>
        <strain evidence="2 3">JCM 16418</strain>
    </source>
</reference>
<keyword evidence="3" id="KW-1185">Reference proteome</keyword>
<accession>W7Z298</accession>
<protein>
    <submittedName>
        <fullName evidence="2">Uncharacterized protein</fullName>
    </submittedName>
</protein>
<dbReference type="eggNOG" id="ENOG5032TJB">
    <property type="taxonomic scope" value="Bacteria"/>
</dbReference>
<gene>
    <name evidence="2" type="ORF">JCM16418_2626</name>
</gene>
<name>W7Z298_9BACL</name>
<organism evidence="2 3">
    <name type="scientific">Paenibacillus pini JCM 16418</name>
    <dbReference type="NCBI Taxonomy" id="1236976"/>
    <lineage>
        <taxon>Bacteria</taxon>
        <taxon>Bacillati</taxon>
        <taxon>Bacillota</taxon>
        <taxon>Bacilli</taxon>
        <taxon>Bacillales</taxon>
        <taxon>Paenibacillaceae</taxon>
        <taxon>Paenibacillus</taxon>
    </lineage>
</organism>
<dbReference type="Proteomes" id="UP000019364">
    <property type="component" value="Unassembled WGS sequence"/>
</dbReference>
<dbReference type="AlphaFoldDB" id="W7Z298"/>